<keyword evidence="4" id="KW-1015">Disulfide bond</keyword>
<dbReference type="PRINTS" id="PR00469">
    <property type="entry name" value="PNDRDTASEII"/>
</dbReference>
<evidence type="ECO:0000256" key="1">
    <source>
        <dbReference type="ARBA" id="ARBA00022630"/>
    </source>
</evidence>
<evidence type="ECO:0000256" key="3">
    <source>
        <dbReference type="ARBA" id="ARBA00023002"/>
    </source>
</evidence>
<evidence type="ECO:0000259" key="6">
    <source>
        <dbReference type="Pfam" id="PF07992"/>
    </source>
</evidence>
<dbReference type="Gene3D" id="3.50.50.60">
    <property type="entry name" value="FAD/NAD(P)-binding domain"/>
    <property type="match status" value="2"/>
</dbReference>
<proteinExistence type="predicted"/>
<dbReference type="EC" id="1.8.1.9" evidence="7"/>
<dbReference type="InterPro" id="IPR036188">
    <property type="entry name" value="FAD/NAD-bd_sf"/>
</dbReference>
<dbReference type="PRINTS" id="PR00368">
    <property type="entry name" value="FADPNR"/>
</dbReference>
<keyword evidence="1" id="KW-0285">Flavoprotein</keyword>
<evidence type="ECO:0000256" key="4">
    <source>
        <dbReference type="ARBA" id="ARBA00023157"/>
    </source>
</evidence>
<reference evidence="7" key="1">
    <citation type="submission" date="2019-08" db="EMBL/GenBank/DDBJ databases">
        <authorList>
            <person name="Kucharzyk K."/>
            <person name="Murdoch R.W."/>
            <person name="Higgins S."/>
            <person name="Loffler F."/>
        </authorList>
    </citation>
    <scope>NUCLEOTIDE SEQUENCE</scope>
</reference>
<feature type="domain" description="FAD/NAD(P)-binding" evidence="6">
    <location>
        <begin position="40"/>
        <end position="258"/>
    </location>
</feature>
<dbReference type="InterPro" id="IPR008255">
    <property type="entry name" value="Pyr_nucl-diS_OxRdtase_2_AS"/>
</dbReference>
<dbReference type="EMBL" id="VSSQ01051738">
    <property type="protein sequence ID" value="MPN05829.1"/>
    <property type="molecule type" value="Genomic_DNA"/>
</dbReference>
<name>A0A645EXB8_9ZZZZ</name>
<sequence length="274" mass="29666">MYAVDLSQRPFKLWTHLPAGITHEEYKSAAAAELKEILTKLRQETADYQAQALLLATGAASIMLGVPGEKDFFGHGVSVCAVCDAAFYKDKTVYVVGGGDSAMEDATALSKFTDKVTIVHRRESFKASKIMQDRVLANPHIKVLWNSQITAILGEEQKVKKIKIEIEGKSQELPADGVFLAIGHRPNTAFLAEELLLDEHGYIVTRGQVSAASLALTKESQAAGLTPYLTMTSVEGVFAAGDVTDPRYKQAIVSAGMGAAAALDIEKWLEKQPK</sequence>
<evidence type="ECO:0000313" key="7">
    <source>
        <dbReference type="EMBL" id="MPN05829.1"/>
    </source>
</evidence>
<dbReference type="InterPro" id="IPR050097">
    <property type="entry name" value="Ferredoxin-NADP_redctase_2"/>
</dbReference>
<keyword evidence="2" id="KW-0274">FAD</keyword>
<organism evidence="7">
    <name type="scientific">bioreactor metagenome</name>
    <dbReference type="NCBI Taxonomy" id="1076179"/>
    <lineage>
        <taxon>unclassified sequences</taxon>
        <taxon>metagenomes</taxon>
        <taxon>ecological metagenomes</taxon>
    </lineage>
</organism>
<dbReference type="InterPro" id="IPR023753">
    <property type="entry name" value="FAD/NAD-binding_dom"/>
</dbReference>
<dbReference type="PANTHER" id="PTHR48105">
    <property type="entry name" value="THIOREDOXIN REDUCTASE 1-RELATED-RELATED"/>
    <property type="match status" value="1"/>
</dbReference>
<dbReference type="GO" id="GO:0004791">
    <property type="term" value="F:thioredoxin-disulfide reductase (NADPH) activity"/>
    <property type="evidence" value="ECO:0007669"/>
    <property type="project" value="UniProtKB-EC"/>
</dbReference>
<comment type="caution">
    <text evidence="7">The sequence shown here is derived from an EMBL/GenBank/DDBJ whole genome shotgun (WGS) entry which is preliminary data.</text>
</comment>
<dbReference type="PROSITE" id="PS00573">
    <property type="entry name" value="PYRIDINE_REDOX_2"/>
    <property type="match status" value="1"/>
</dbReference>
<dbReference type="AlphaFoldDB" id="A0A645EXB8"/>
<evidence type="ECO:0000256" key="5">
    <source>
        <dbReference type="ARBA" id="ARBA00023284"/>
    </source>
</evidence>
<keyword evidence="3 7" id="KW-0560">Oxidoreductase</keyword>
<dbReference type="Pfam" id="PF07992">
    <property type="entry name" value="Pyr_redox_2"/>
    <property type="match status" value="1"/>
</dbReference>
<keyword evidence="5" id="KW-0676">Redox-active center</keyword>
<evidence type="ECO:0000256" key="2">
    <source>
        <dbReference type="ARBA" id="ARBA00022827"/>
    </source>
</evidence>
<dbReference type="SUPFAM" id="SSF51905">
    <property type="entry name" value="FAD/NAD(P)-binding domain"/>
    <property type="match status" value="1"/>
</dbReference>
<accession>A0A645EXB8</accession>
<gene>
    <name evidence="7" type="primary">trxB_51</name>
    <name evidence="7" type="ORF">SDC9_153083</name>
</gene>
<protein>
    <submittedName>
        <fullName evidence="7">Thioredoxin reductase</fullName>
        <ecNumber evidence="7">1.8.1.9</ecNumber>
    </submittedName>
</protein>